<proteinExistence type="predicted"/>
<name>A0A819M8T9_9BILA</name>
<dbReference type="Proteomes" id="UP000663882">
    <property type="component" value="Unassembled WGS sequence"/>
</dbReference>
<organism evidence="2 3">
    <name type="scientific">Rotaria sordida</name>
    <dbReference type="NCBI Taxonomy" id="392033"/>
    <lineage>
        <taxon>Eukaryota</taxon>
        <taxon>Metazoa</taxon>
        <taxon>Spiralia</taxon>
        <taxon>Gnathifera</taxon>
        <taxon>Rotifera</taxon>
        <taxon>Eurotatoria</taxon>
        <taxon>Bdelloidea</taxon>
        <taxon>Philodinida</taxon>
        <taxon>Philodinidae</taxon>
        <taxon>Rotaria</taxon>
    </lineage>
</organism>
<dbReference type="AlphaFoldDB" id="A0A819M8T9"/>
<dbReference type="OrthoDB" id="9984239at2759"/>
<dbReference type="Proteomes" id="UP000663823">
    <property type="component" value="Unassembled WGS sequence"/>
</dbReference>
<evidence type="ECO:0000313" key="3">
    <source>
        <dbReference type="Proteomes" id="UP000663823"/>
    </source>
</evidence>
<gene>
    <name evidence="2" type="ORF">OTI717_LOCUS27658</name>
    <name evidence="1" type="ORF">RFH988_LOCUS21252</name>
</gene>
<protein>
    <submittedName>
        <fullName evidence="2">Uncharacterized protein</fullName>
    </submittedName>
</protein>
<sequence>MSLVTQNTNTTSVIISPDREALSLMTKLKLDRFKLRKKKFNEEYIEIMKQNNDSTISLYDKVYMLKKSIERLFDEASKEQYLKNFDALLTIAKISTSTLNNVLKKFR</sequence>
<dbReference type="EMBL" id="CAJNOO010001346">
    <property type="protein sequence ID" value="CAF1138457.1"/>
    <property type="molecule type" value="Genomic_DNA"/>
</dbReference>
<dbReference type="EMBL" id="CAJOAX010006266">
    <property type="protein sequence ID" value="CAF3975318.1"/>
    <property type="molecule type" value="Genomic_DNA"/>
</dbReference>
<comment type="caution">
    <text evidence="2">The sequence shown here is derived from an EMBL/GenBank/DDBJ whole genome shotgun (WGS) entry which is preliminary data.</text>
</comment>
<reference evidence="2" key="1">
    <citation type="submission" date="2021-02" db="EMBL/GenBank/DDBJ databases">
        <authorList>
            <person name="Nowell W R."/>
        </authorList>
    </citation>
    <scope>NUCLEOTIDE SEQUENCE</scope>
</reference>
<evidence type="ECO:0000313" key="1">
    <source>
        <dbReference type="EMBL" id="CAF1138457.1"/>
    </source>
</evidence>
<evidence type="ECO:0000313" key="2">
    <source>
        <dbReference type="EMBL" id="CAF3975318.1"/>
    </source>
</evidence>
<accession>A0A819M8T9</accession>